<feature type="domain" description="VWFA" evidence="5">
    <location>
        <begin position="89"/>
        <end position="194"/>
    </location>
</feature>
<dbReference type="InterPro" id="IPR002035">
    <property type="entry name" value="VWF_A"/>
</dbReference>
<accession>A0A837G814</accession>
<dbReference type="Gene3D" id="3.40.50.410">
    <property type="entry name" value="von Willebrand factor, type A domain"/>
    <property type="match status" value="1"/>
</dbReference>
<feature type="non-terminal residue" evidence="6">
    <location>
        <position position="447"/>
    </location>
</feature>
<dbReference type="Pfam" id="PF07719">
    <property type="entry name" value="TPR_2"/>
    <property type="match status" value="1"/>
</dbReference>
<dbReference type="InterPro" id="IPR050768">
    <property type="entry name" value="UPF0353/GerABKA_families"/>
</dbReference>
<evidence type="ECO:0000256" key="3">
    <source>
        <dbReference type="PROSITE-ProRule" id="PRU00339"/>
    </source>
</evidence>
<sequence length="447" mass="49162">MSDFRFLYPEWLLVLLPLCGLVFWLSKRSRNQTLIAPHLAKAMGIQHKSARNAVTSAIAFCGLIATIALSGPSFTSAERPSFSNDSARVLIMDMSMSMYATDIKPNRLTQTKYKASDLLKKWSEGTTGLVAYAGDAYTVSPMTSDTRTIQNLIPNLSPELMPYPGADAVKAVRLAIDMMKNAGLSRGDIILFSDDLDDAETQGIQGLLEGTHWRLSILGVGTRSGAPIRLSDGTLLKTDAGQTVVAKSNFSNMNSVSKSLGGFFTPIQLNNSDIDAIANRTSSIESTGKLNQAQQISDRVNSGIWLVPLLIIPALLMFRRGFLFSMIILAYPLLSPKPAMASAWLNSNQQAKQLYDAEQYQEAADLFENKEWQGIAQYQAGNFPAAINALKDSQTLNGKYNLANAYAQNREFNQAISLYEDVLKQDPGNEDAKKNLEIVRQQQQQQQ</sequence>
<dbReference type="InterPro" id="IPR013105">
    <property type="entry name" value="TPR_2"/>
</dbReference>
<dbReference type="Gene3D" id="1.25.40.10">
    <property type="entry name" value="Tetratricopeptide repeat domain"/>
    <property type="match status" value="1"/>
</dbReference>
<evidence type="ECO:0000256" key="4">
    <source>
        <dbReference type="SAM" id="Phobius"/>
    </source>
</evidence>
<dbReference type="SUPFAM" id="SSF53300">
    <property type="entry name" value="vWA-like"/>
    <property type="match status" value="1"/>
</dbReference>
<keyword evidence="4" id="KW-0472">Membrane</keyword>
<feature type="transmembrane region" description="Helical" evidence="4">
    <location>
        <begin position="6"/>
        <end position="25"/>
    </location>
</feature>
<organism evidence="6">
    <name type="scientific">Vibrio coralliilyticus</name>
    <dbReference type="NCBI Taxonomy" id="190893"/>
    <lineage>
        <taxon>Bacteria</taxon>
        <taxon>Pseudomonadati</taxon>
        <taxon>Pseudomonadota</taxon>
        <taxon>Gammaproteobacteria</taxon>
        <taxon>Vibrionales</taxon>
        <taxon>Vibrionaceae</taxon>
        <taxon>Vibrio</taxon>
    </lineage>
</organism>
<name>A0A837G814_9VIBR</name>
<dbReference type="SUPFAM" id="SSF48452">
    <property type="entry name" value="TPR-like"/>
    <property type="match status" value="1"/>
</dbReference>
<dbReference type="RefSeq" id="WP_045985822.1">
    <property type="nucleotide sequence ID" value="NZ_JXXS01000014.1"/>
</dbReference>
<reference evidence="6" key="1">
    <citation type="journal article" date="2015" name="BMC Genomics">
        <title>Genome mining reveals unlocked bioactive potential of marine Gram-negative bacteria.</title>
        <authorList>
            <person name="Machado H."/>
            <person name="Sonnenschein E.C."/>
            <person name="Melchiorsen J."/>
            <person name="Gram L."/>
        </authorList>
    </citation>
    <scope>NUCLEOTIDE SEQUENCE</scope>
    <source>
        <strain evidence="6">S2052</strain>
    </source>
</reference>
<keyword evidence="4" id="KW-0812">Transmembrane</keyword>
<feature type="repeat" description="TPR" evidence="3">
    <location>
        <begin position="396"/>
        <end position="429"/>
    </location>
</feature>
<keyword evidence="2 3" id="KW-0802">TPR repeat</keyword>
<dbReference type="PANTHER" id="PTHR22550:SF14">
    <property type="entry name" value="VWFA DOMAIN-CONTAINING PROTEIN"/>
    <property type="match status" value="1"/>
</dbReference>
<evidence type="ECO:0000259" key="5">
    <source>
        <dbReference type="Pfam" id="PF13519"/>
    </source>
</evidence>
<dbReference type="EMBL" id="JXXR01000011">
    <property type="protein sequence ID" value="KJY73158.1"/>
    <property type="molecule type" value="Genomic_DNA"/>
</dbReference>
<keyword evidence="1" id="KW-0677">Repeat</keyword>
<dbReference type="InterPro" id="IPR036465">
    <property type="entry name" value="vWFA_dom_sf"/>
</dbReference>
<evidence type="ECO:0000256" key="2">
    <source>
        <dbReference type="ARBA" id="ARBA00022803"/>
    </source>
</evidence>
<proteinExistence type="predicted"/>
<dbReference type="InterPro" id="IPR011990">
    <property type="entry name" value="TPR-like_helical_dom_sf"/>
</dbReference>
<dbReference type="PROSITE" id="PS50005">
    <property type="entry name" value="TPR"/>
    <property type="match status" value="1"/>
</dbReference>
<dbReference type="AlphaFoldDB" id="A0A837G814"/>
<dbReference type="Pfam" id="PF13519">
    <property type="entry name" value="VWA_2"/>
    <property type="match status" value="1"/>
</dbReference>
<dbReference type="InterPro" id="IPR019734">
    <property type="entry name" value="TPR_rpt"/>
</dbReference>
<feature type="transmembrane region" description="Helical" evidence="4">
    <location>
        <begin position="53"/>
        <end position="74"/>
    </location>
</feature>
<evidence type="ECO:0000256" key="1">
    <source>
        <dbReference type="ARBA" id="ARBA00022737"/>
    </source>
</evidence>
<evidence type="ECO:0000313" key="6">
    <source>
        <dbReference type="EMBL" id="KJY73158.1"/>
    </source>
</evidence>
<dbReference type="SMART" id="SM00028">
    <property type="entry name" value="TPR"/>
    <property type="match status" value="1"/>
</dbReference>
<keyword evidence="4" id="KW-1133">Transmembrane helix</keyword>
<comment type="caution">
    <text evidence="6">The sequence shown here is derived from an EMBL/GenBank/DDBJ whole genome shotgun (WGS) entry which is preliminary data.</text>
</comment>
<gene>
    <name evidence="6" type="ORF">TW71_10280</name>
</gene>
<dbReference type="PANTHER" id="PTHR22550">
    <property type="entry name" value="SPORE GERMINATION PROTEIN"/>
    <property type="match status" value="1"/>
</dbReference>
<protein>
    <recommendedName>
        <fullName evidence="5">VWFA domain-containing protein</fullName>
    </recommendedName>
</protein>